<evidence type="ECO:0000313" key="2">
    <source>
        <dbReference type="EMBL" id="RIM93372.1"/>
    </source>
</evidence>
<dbReference type="Proteomes" id="UP000285579">
    <property type="component" value="Unassembled WGS sequence"/>
</dbReference>
<dbReference type="InterPro" id="IPR043519">
    <property type="entry name" value="NT_sf"/>
</dbReference>
<proteinExistence type="predicted"/>
<keyword evidence="1" id="KW-0175">Coiled coil</keyword>
<sequence>MDLNQEISCLQRIIEEIFTRYQQYSQKYETLTTEKINLKSKCIDHFLEKENEILNFTIFKEIEFFKNLIDQEVTSFLIEEEISILNTDRRIKNDKSIYNKLLKYRMGPQKGKIPIQKCLNDLLGYRFIFKNNITFDDLFDWLKGIVAEDKELNSKVRVLDSSKDNYKAIHLYFKGISNYTFPCELQVWLNDDDKTNKQSHRLYKQDYLYWEEKETNIVGGNERGE</sequence>
<evidence type="ECO:0000256" key="1">
    <source>
        <dbReference type="SAM" id="Coils"/>
    </source>
</evidence>
<name>A0AAQ0LZQ7_STAXY</name>
<protein>
    <recommendedName>
        <fullName evidence="4">RelA/SpoT domain-containing protein</fullName>
    </recommendedName>
</protein>
<evidence type="ECO:0000313" key="3">
    <source>
        <dbReference type="Proteomes" id="UP000285579"/>
    </source>
</evidence>
<dbReference type="EMBL" id="QXUI01000002">
    <property type="protein sequence ID" value="RIM93372.1"/>
    <property type="molecule type" value="Genomic_DNA"/>
</dbReference>
<feature type="coiled-coil region" evidence="1">
    <location>
        <begin position="14"/>
        <end position="41"/>
    </location>
</feature>
<gene>
    <name evidence="2" type="ORF">BU104_03275</name>
</gene>
<dbReference type="Gene3D" id="3.30.460.10">
    <property type="entry name" value="Beta Polymerase, domain 2"/>
    <property type="match status" value="1"/>
</dbReference>
<comment type="caution">
    <text evidence="2">The sequence shown here is derived from an EMBL/GenBank/DDBJ whole genome shotgun (WGS) entry which is preliminary data.</text>
</comment>
<dbReference type="SUPFAM" id="SSF81301">
    <property type="entry name" value="Nucleotidyltransferase"/>
    <property type="match status" value="1"/>
</dbReference>
<reference evidence="2 3" key="1">
    <citation type="journal article" date="2016" name="Front. Microbiol.">
        <title>Comprehensive Phylogenetic Analysis of Bovine Non-aureus Staphylococci Species Based on Whole-Genome Sequencing.</title>
        <authorList>
            <person name="Naushad S."/>
            <person name="Barkema H.W."/>
            <person name="Luby C."/>
            <person name="Condas L.A."/>
            <person name="Nobrega D.B."/>
            <person name="Carson D.A."/>
            <person name="De Buck J."/>
        </authorList>
    </citation>
    <scope>NUCLEOTIDE SEQUENCE [LARGE SCALE GENOMIC DNA]</scope>
    <source>
        <strain evidence="2 3">SNUC 1349</strain>
    </source>
</reference>
<organism evidence="2 3">
    <name type="scientific">Staphylococcus xylosus</name>
    <dbReference type="NCBI Taxonomy" id="1288"/>
    <lineage>
        <taxon>Bacteria</taxon>
        <taxon>Bacillati</taxon>
        <taxon>Bacillota</taxon>
        <taxon>Bacilli</taxon>
        <taxon>Bacillales</taxon>
        <taxon>Staphylococcaceae</taxon>
        <taxon>Staphylococcus</taxon>
    </lineage>
</organism>
<dbReference type="AlphaFoldDB" id="A0AAQ0LZQ7"/>
<dbReference type="RefSeq" id="WP_119554644.1">
    <property type="nucleotide sequence ID" value="NZ_JAMAXW010000002.1"/>
</dbReference>
<evidence type="ECO:0008006" key="4">
    <source>
        <dbReference type="Google" id="ProtNLM"/>
    </source>
</evidence>
<accession>A0AAQ0LZQ7</accession>